<organism evidence="6 7">
    <name type="scientific">Pichia kluyveri</name>
    <name type="common">Yeast</name>
    <dbReference type="NCBI Taxonomy" id="36015"/>
    <lineage>
        <taxon>Eukaryota</taxon>
        <taxon>Fungi</taxon>
        <taxon>Dikarya</taxon>
        <taxon>Ascomycota</taxon>
        <taxon>Saccharomycotina</taxon>
        <taxon>Pichiomycetes</taxon>
        <taxon>Pichiales</taxon>
        <taxon>Pichiaceae</taxon>
        <taxon>Pichia</taxon>
    </lineage>
</organism>
<evidence type="ECO:0008006" key="8">
    <source>
        <dbReference type="Google" id="ProtNLM"/>
    </source>
</evidence>
<feature type="transmembrane region" description="Helical" evidence="5">
    <location>
        <begin position="515"/>
        <end position="537"/>
    </location>
</feature>
<protein>
    <recommendedName>
        <fullName evidence="8">Major facilitator superfamily (MFS) profile domain-containing protein</fullName>
    </recommendedName>
</protein>
<evidence type="ECO:0000256" key="4">
    <source>
        <dbReference type="ARBA" id="ARBA00023136"/>
    </source>
</evidence>
<evidence type="ECO:0000256" key="3">
    <source>
        <dbReference type="ARBA" id="ARBA00022989"/>
    </source>
</evidence>
<name>A0AAV5R7G0_PICKL</name>
<dbReference type="PANTHER" id="PTHR23502:SF34">
    <property type="entry name" value="PROTEIN HOL1"/>
    <property type="match status" value="1"/>
</dbReference>
<feature type="transmembrane region" description="Helical" evidence="5">
    <location>
        <begin position="216"/>
        <end position="239"/>
    </location>
</feature>
<dbReference type="Gene3D" id="1.20.1250.20">
    <property type="entry name" value="MFS general substrate transporter like domains"/>
    <property type="match status" value="1"/>
</dbReference>
<accession>A0AAV5R7G0</accession>
<feature type="transmembrane region" description="Helical" evidence="5">
    <location>
        <begin position="488"/>
        <end position="509"/>
    </location>
</feature>
<dbReference type="GO" id="GO:0000324">
    <property type="term" value="C:fungal-type vacuole"/>
    <property type="evidence" value="ECO:0007669"/>
    <property type="project" value="TreeGrafter"/>
</dbReference>
<dbReference type="GO" id="GO:0022857">
    <property type="term" value="F:transmembrane transporter activity"/>
    <property type="evidence" value="ECO:0007669"/>
    <property type="project" value="InterPro"/>
</dbReference>
<feature type="transmembrane region" description="Helical" evidence="5">
    <location>
        <begin position="190"/>
        <end position="210"/>
    </location>
</feature>
<feature type="transmembrane region" description="Helical" evidence="5">
    <location>
        <begin position="448"/>
        <end position="476"/>
    </location>
</feature>
<reference evidence="6 7" key="1">
    <citation type="journal article" date="2023" name="Elife">
        <title>Identification of key yeast species and microbe-microbe interactions impacting larval growth of Drosophila in the wild.</title>
        <authorList>
            <person name="Mure A."/>
            <person name="Sugiura Y."/>
            <person name="Maeda R."/>
            <person name="Honda K."/>
            <person name="Sakurai N."/>
            <person name="Takahashi Y."/>
            <person name="Watada M."/>
            <person name="Katoh T."/>
            <person name="Gotoh A."/>
            <person name="Gotoh Y."/>
            <person name="Taniguchi I."/>
            <person name="Nakamura K."/>
            <person name="Hayashi T."/>
            <person name="Katayama T."/>
            <person name="Uemura T."/>
            <person name="Hattori Y."/>
        </authorList>
    </citation>
    <scope>NUCLEOTIDE SEQUENCE [LARGE SCALE GENOMIC DNA]</scope>
    <source>
        <strain evidence="6 7">PK-24</strain>
    </source>
</reference>
<dbReference type="Proteomes" id="UP001378960">
    <property type="component" value="Unassembled WGS sequence"/>
</dbReference>
<evidence type="ECO:0000256" key="1">
    <source>
        <dbReference type="ARBA" id="ARBA00004141"/>
    </source>
</evidence>
<dbReference type="Pfam" id="PF07690">
    <property type="entry name" value="MFS_1"/>
    <property type="match status" value="1"/>
</dbReference>
<keyword evidence="3 5" id="KW-1133">Transmembrane helix</keyword>
<sequence length="555" mass="62143">MFLTEDKSLKDDLTIPGTTVLVGEQHEIEGLGISNKKDSDIILIPQPSKSSNDPLNWSYSRKILHFMILFFFSMILAACSNFTGPIYTLLGVVYDASVKKLNTGKGLTFLFLAFSCLLCQPVSCKIGRRPIYLLSSLFIIIACIIFVTRITYSGFIGYSVMAGIAAGPIDSMVEVSIADIFFLHDHGKFIGIYTLTLGLGSAFGPFLAGYITSDLGYLWCGYISIIICFGLLVVQFFFLEESYFTRKSEDTFELDEKLLQVIKSNRTMHSHINTTDQNLLLSNEKSQVIVNEVPYSDSDKIDFVDQIDEPKTYLQRLYPFTVNDIKISPFSIIKTLIVIRYPAVLWASVVYGIQICWLSLITVTQAQFFMAPPYNFSPDTLGLLNLAMVAGTLIGGLYSSFSDTFQIYMTKRNDGIFEPEFRLLMISIPVVLNVGGLLMYGLGPLYGASWVVGAIGIGLISIGLCSITSLSLTYVLECYPKQPNDTMTSVLFVRNLFATVFTWVFQYWLDGVGVLGTTIMLACFCLVISGSFVIMYWRGKSFRKYTMKWYLKTTE</sequence>
<evidence type="ECO:0000313" key="7">
    <source>
        <dbReference type="Proteomes" id="UP001378960"/>
    </source>
</evidence>
<keyword evidence="4 5" id="KW-0472">Membrane</keyword>
<feature type="transmembrane region" description="Helical" evidence="5">
    <location>
        <begin position="383"/>
        <end position="401"/>
    </location>
</feature>
<comment type="caution">
    <text evidence="6">The sequence shown here is derived from an EMBL/GenBank/DDBJ whole genome shotgun (WGS) entry which is preliminary data.</text>
</comment>
<dbReference type="PANTHER" id="PTHR23502">
    <property type="entry name" value="MAJOR FACILITATOR SUPERFAMILY"/>
    <property type="match status" value="1"/>
</dbReference>
<proteinExistence type="predicted"/>
<dbReference type="EMBL" id="BTGB01000003">
    <property type="protein sequence ID" value="GMM46541.1"/>
    <property type="molecule type" value="Genomic_DNA"/>
</dbReference>
<dbReference type="GO" id="GO:0005886">
    <property type="term" value="C:plasma membrane"/>
    <property type="evidence" value="ECO:0007669"/>
    <property type="project" value="TreeGrafter"/>
</dbReference>
<feature type="transmembrane region" description="Helical" evidence="5">
    <location>
        <begin position="107"/>
        <end position="124"/>
    </location>
</feature>
<gene>
    <name evidence="6" type="ORF">DAPK24_031160</name>
</gene>
<feature type="transmembrane region" description="Helical" evidence="5">
    <location>
        <begin position="158"/>
        <end position="183"/>
    </location>
</feature>
<comment type="subcellular location">
    <subcellularLocation>
        <location evidence="1">Membrane</location>
        <topology evidence="1">Multi-pass membrane protein</topology>
    </subcellularLocation>
</comment>
<evidence type="ECO:0000313" key="6">
    <source>
        <dbReference type="EMBL" id="GMM46541.1"/>
    </source>
</evidence>
<feature type="transmembrane region" description="Helical" evidence="5">
    <location>
        <begin position="63"/>
        <end position="87"/>
    </location>
</feature>
<evidence type="ECO:0000256" key="5">
    <source>
        <dbReference type="SAM" id="Phobius"/>
    </source>
</evidence>
<dbReference type="AlphaFoldDB" id="A0AAV5R7G0"/>
<dbReference type="InterPro" id="IPR011701">
    <property type="entry name" value="MFS"/>
</dbReference>
<keyword evidence="7" id="KW-1185">Reference proteome</keyword>
<feature type="transmembrane region" description="Helical" evidence="5">
    <location>
        <begin position="421"/>
        <end position="442"/>
    </location>
</feature>
<dbReference type="InterPro" id="IPR036259">
    <property type="entry name" value="MFS_trans_sf"/>
</dbReference>
<evidence type="ECO:0000256" key="2">
    <source>
        <dbReference type="ARBA" id="ARBA00022692"/>
    </source>
</evidence>
<feature type="transmembrane region" description="Helical" evidence="5">
    <location>
        <begin position="131"/>
        <end position="152"/>
    </location>
</feature>
<dbReference type="SUPFAM" id="SSF103473">
    <property type="entry name" value="MFS general substrate transporter"/>
    <property type="match status" value="1"/>
</dbReference>
<feature type="transmembrane region" description="Helical" evidence="5">
    <location>
        <begin position="343"/>
        <end position="363"/>
    </location>
</feature>
<keyword evidence="2 5" id="KW-0812">Transmembrane</keyword>